<dbReference type="CDD" id="cd05007">
    <property type="entry name" value="SIS_Etherase"/>
    <property type="match status" value="1"/>
</dbReference>
<dbReference type="FunFam" id="3.40.50.10490:FF:000014">
    <property type="entry name" value="N-acetylmuramic acid 6-phosphate etherase"/>
    <property type="match status" value="1"/>
</dbReference>
<comment type="pathway">
    <text evidence="4">Cell wall biogenesis.</text>
</comment>
<accession>A0A6J6JP04</accession>
<evidence type="ECO:0000256" key="1">
    <source>
        <dbReference type="ARBA" id="ARBA00011738"/>
    </source>
</evidence>
<keyword evidence="2" id="KW-0456">Lyase</keyword>
<dbReference type="HAMAP" id="MF_00068">
    <property type="entry name" value="MurQ"/>
    <property type="match status" value="1"/>
</dbReference>
<dbReference type="AlphaFoldDB" id="A0A6J6JP04"/>
<dbReference type="GO" id="GO:0016835">
    <property type="term" value="F:carbon-oxygen lyase activity"/>
    <property type="evidence" value="ECO:0007669"/>
    <property type="project" value="InterPro"/>
</dbReference>
<dbReference type="PROSITE" id="PS01272">
    <property type="entry name" value="GCKR"/>
    <property type="match status" value="1"/>
</dbReference>
<reference evidence="6" key="1">
    <citation type="submission" date="2020-05" db="EMBL/GenBank/DDBJ databases">
        <authorList>
            <person name="Chiriac C."/>
            <person name="Salcher M."/>
            <person name="Ghai R."/>
            <person name="Kavagutti S V."/>
        </authorList>
    </citation>
    <scope>NUCLEOTIDE SEQUENCE</scope>
</reference>
<proteinExistence type="inferred from homology"/>
<dbReference type="NCBIfam" id="TIGR00274">
    <property type="entry name" value="N-acetylmuramic acid 6-phosphate etherase"/>
    <property type="match status" value="1"/>
</dbReference>
<dbReference type="InterPro" id="IPR001347">
    <property type="entry name" value="SIS_dom"/>
</dbReference>
<evidence type="ECO:0000256" key="4">
    <source>
        <dbReference type="ARBA" id="ARBA00060672"/>
    </source>
</evidence>
<dbReference type="Pfam" id="PF20741">
    <property type="entry name" value="GKRP-like_C"/>
    <property type="match status" value="1"/>
</dbReference>
<keyword evidence="3" id="KW-0119">Carbohydrate metabolism</keyword>
<comment type="subunit">
    <text evidence="1">Homodimer.</text>
</comment>
<dbReference type="InterPro" id="IPR005488">
    <property type="entry name" value="Etherase_MurQ"/>
</dbReference>
<dbReference type="PANTHER" id="PTHR10088">
    <property type="entry name" value="GLUCOKINASE REGULATORY PROTEIN"/>
    <property type="match status" value="1"/>
</dbReference>
<dbReference type="Pfam" id="PF22645">
    <property type="entry name" value="GKRP_SIS_N"/>
    <property type="match status" value="1"/>
</dbReference>
<evidence type="ECO:0000256" key="2">
    <source>
        <dbReference type="ARBA" id="ARBA00023239"/>
    </source>
</evidence>
<protein>
    <submittedName>
        <fullName evidence="6">Unannotated protein</fullName>
    </submittedName>
</protein>
<evidence type="ECO:0000313" key="6">
    <source>
        <dbReference type="EMBL" id="CAB4638155.1"/>
    </source>
</evidence>
<gene>
    <name evidence="6" type="ORF">UFOPK2162_00202</name>
</gene>
<dbReference type="InterPro" id="IPR005486">
    <property type="entry name" value="Glucokinase_regulatory_CS"/>
</dbReference>
<dbReference type="GO" id="GO:0009254">
    <property type="term" value="P:peptidoglycan turnover"/>
    <property type="evidence" value="ECO:0007669"/>
    <property type="project" value="TreeGrafter"/>
</dbReference>
<organism evidence="6">
    <name type="scientific">freshwater metagenome</name>
    <dbReference type="NCBI Taxonomy" id="449393"/>
    <lineage>
        <taxon>unclassified sequences</taxon>
        <taxon>metagenomes</taxon>
        <taxon>ecological metagenomes</taxon>
    </lineage>
</organism>
<dbReference type="InterPro" id="IPR046348">
    <property type="entry name" value="SIS_dom_sf"/>
</dbReference>
<dbReference type="PANTHER" id="PTHR10088:SF4">
    <property type="entry name" value="GLUCOKINASE REGULATORY PROTEIN"/>
    <property type="match status" value="1"/>
</dbReference>
<dbReference type="EMBL" id="CAEZVZ010000016">
    <property type="protein sequence ID" value="CAB4638155.1"/>
    <property type="molecule type" value="Genomic_DNA"/>
</dbReference>
<dbReference type="GO" id="GO:0046348">
    <property type="term" value="P:amino sugar catabolic process"/>
    <property type="evidence" value="ECO:0007669"/>
    <property type="project" value="InterPro"/>
</dbReference>
<dbReference type="NCBIfam" id="NF003915">
    <property type="entry name" value="PRK05441.1"/>
    <property type="match status" value="1"/>
</dbReference>
<dbReference type="PROSITE" id="PS51464">
    <property type="entry name" value="SIS"/>
    <property type="match status" value="1"/>
</dbReference>
<name>A0A6J6JP04_9ZZZZ</name>
<dbReference type="GO" id="GO:0097367">
    <property type="term" value="F:carbohydrate derivative binding"/>
    <property type="evidence" value="ECO:0007669"/>
    <property type="project" value="InterPro"/>
</dbReference>
<feature type="domain" description="SIS" evidence="5">
    <location>
        <begin position="61"/>
        <end position="224"/>
    </location>
</feature>
<dbReference type="GO" id="GO:0016803">
    <property type="term" value="F:ether hydrolase activity"/>
    <property type="evidence" value="ECO:0007669"/>
    <property type="project" value="TreeGrafter"/>
</dbReference>
<dbReference type="SUPFAM" id="SSF53697">
    <property type="entry name" value="SIS domain"/>
    <property type="match status" value="1"/>
</dbReference>
<dbReference type="Gene3D" id="3.40.50.10490">
    <property type="entry name" value="Glucose-6-phosphate isomerase like protein, domain 1"/>
    <property type="match status" value="1"/>
</dbReference>
<evidence type="ECO:0000256" key="3">
    <source>
        <dbReference type="ARBA" id="ARBA00023277"/>
    </source>
</evidence>
<dbReference type="NCBIfam" id="NF009222">
    <property type="entry name" value="PRK12570.1"/>
    <property type="match status" value="1"/>
</dbReference>
<dbReference type="FunFam" id="1.10.8.1080:FF:000001">
    <property type="entry name" value="N-acetylmuramic acid 6-phosphate etherase"/>
    <property type="match status" value="1"/>
</dbReference>
<dbReference type="InterPro" id="IPR040190">
    <property type="entry name" value="MURQ/GCKR"/>
</dbReference>
<sequence length="303" mass="32041">MSAEPKAELGKLRTEQVDEKFHLLDIMSIGELLKAMNESDGDVPRAIALQLPSIERAIDAIVDRLMQGGRLVYIGAGTSGRLGVLDAAECGPTFSISDDQVIALIAGGEKALKHAVEGAEDSPELGVADLKSINLRANDAVVGIAASGRTPYVIGAVDYARSVGAATISLTSNPQSELSSHVDFPIEIDSGPEVLAGSTRLKSGTSQKLVLNMISTITMVRLGKTFGNLMVDLQVTNGKLRDRAIRIIESATGAPRAQAESALEESGFKVKIAILMILLNIDAATAKSRLESSSDRIRQALHE</sequence>
<evidence type="ECO:0000259" key="5">
    <source>
        <dbReference type="PROSITE" id="PS51464"/>
    </source>
</evidence>
<dbReference type="Gene3D" id="1.10.8.1080">
    <property type="match status" value="1"/>
</dbReference>